<reference evidence="2" key="1">
    <citation type="journal article" date="2020" name="Stud. Mycol.">
        <title>101 Dothideomycetes genomes: a test case for predicting lifestyles and emergence of pathogens.</title>
        <authorList>
            <person name="Haridas S."/>
            <person name="Albert R."/>
            <person name="Binder M."/>
            <person name="Bloem J."/>
            <person name="Labutti K."/>
            <person name="Salamov A."/>
            <person name="Andreopoulos B."/>
            <person name="Baker S."/>
            <person name="Barry K."/>
            <person name="Bills G."/>
            <person name="Bluhm B."/>
            <person name="Cannon C."/>
            <person name="Castanera R."/>
            <person name="Culley D."/>
            <person name="Daum C."/>
            <person name="Ezra D."/>
            <person name="Gonzalez J."/>
            <person name="Henrissat B."/>
            <person name="Kuo A."/>
            <person name="Liang C."/>
            <person name="Lipzen A."/>
            <person name="Lutzoni F."/>
            <person name="Magnuson J."/>
            <person name="Mondo S."/>
            <person name="Nolan M."/>
            <person name="Ohm R."/>
            <person name="Pangilinan J."/>
            <person name="Park H.-J."/>
            <person name="Ramirez L."/>
            <person name="Alfaro M."/>
            <person name="Sun H."/>
            <person name="Tritt A."/>
            <person name="Yoshinaga Y."/>
            <person name="Zwiers L.-H."/>
            <person name="Turgeon B."/>
            <person name="Goodwin S."/>
            <person name="Spatafora J."/>
            <person name="Crous P."/>
            <person name="Grigoriev I."/>
        </authorList>
    </citation>
    <scope>NUCLEOTIDE SEQUENCE</scope>
    <source>
        <strain evidence="2">CBS 113389</strain>
    </source>
</reference>
<gene>
    <name evidence="2" type="ORF">BDY17DRAFT_52654</name>
</gene>
<dbReference type="RefSeq" id="XP_033585806.1">
    <property type="nucleotide sequence ID" value="XM_033738471.1"/>
</dbReference>
<keyword evidence="3" id="KW-1185">Reference proteome</keyword>
<dbReference type="EMBL" id="MU001642">
    <property type="protein sequence ID" value="KAF2479236.1"/>
    <property type="molecule type" value="Genomic_DNA"/>
</dbReference>
<protein>
    <submittedName>
        <fullName evidence="2">Uncharacterized protein</fullName>
    </submittedName>
</protein>
<name>A0A6A6PHH8_9PEZI</name>
<dbReference type="Proteomes" id="UP000799767">
    <property type="component" value="Unassembled WGS sequence"/>
</dbReference>
<evidence type="ECO:0000313" key="2">
    <source>
        <dbReference type="EMBL" id="KAF2479236.1"/>
    </source>
</evidence>
<dbReference type="GeneID" id="54479473"/>
<sequence>MGGREALRALVWRSRCSYWTLQRFLPAWLVSAWIIADTCLLVYQIDKAHGSQYNLLFARYAYVLPATVRFVLWQRNHDTPALVLHQWLADYVIRGWALSSLNICTVMDPRGMRNVAIPDTLQRYATHR</sequence>
<evidence type="ECO:0000256" key="1">
    <source>
        <dbReference type="SAM" id="Phobius"/>
    </source>
</evidence>
<evidence type="ECO:0000313" key="3">
    <source>
        <dbReference type="Proteomes" id="UP000799767"/>
    </source>
</evidence>
<keyword evidence="1" id="KW-1133">Transmembrane helix</keyword>
<feature type="transmembrane region" description="Helical" evidence="1">
    <location>
        <begin position="24"/>
        <end position="43"/>
    </location>
</feature>
<accession>A0A6A6PHH8</accession>
<keyword evidence="1" id="KW-0812">Transmembrane</keyword>
<keyword evidence="1" id="KW-0472">Membrane</keyword>
<organism evidence="2 3">
    <name type="scientific">Neohortaea acidophila</name>
    <dbReference type="NCBI Taxonomy" id="245834"/>
    <lineage>
        <taxon>Eukaryota</taxon>
        <taxon>Fungi</taxon>
        <taxon>Dikarya</taxon>
        <taxon>Ascomycota</taxon>
        <taxon>Pezizomycotina</taxon>
        <taxon>Dothideomycetes</taxon>
        <taxon>Dothideomycetidae</taxon>
        <taxon>Mycosphaerellales</taxon>
        <taxon>Teratosphaeriaceae</taxon>
        <taxon>Neohortaea</taxon>
    </lineage>
</organism>
<proteinExistence type="predicted"/>
<dbReference type="AlphaFoldDB" id="A0A6A6PHH8"/>